<proteinExistence type="predicted"/>
<dbReference type="Pfam" id="PF18998">
    <property type="entry name" value="Flg_new_2"/>
    <property type="match status" value="1"/>
</dbReference>
<gene>
    <name evidence="3" type="ORF">IAD36_00475</name>
</gene>
<dbReference type="Proteomes" id="UP000824238">
    <property type="component" value="Unassembled WGS sequence"/>
</dbReference>
<feature type="domain" description="SLH" evidence="2">
    <location>
        <begin position="1332"/>
        <end position="1389"/>
    </location>
</feature>
<feature type="non-terminal residue" evidence="3">
    <location>
        <position position="1"/>
    </location>
</feature>
<dbReference type="InterPro" id="IPR044060">
    <property type="entry name" value="Bacterial_rp_domain"/>
</dbReference>
<evidence type="ECO:0000259" key="2">
    <source>
        <dbReference type="PROSITE" id="PS51272"/>
    </source>
</evidence>
<comment type="caution">
    <text evidence="3">The sequence shown here is derived from an EMBL/GenBank/DDBJ whole genome shotgun (WGS) entry which is preliminary data.</text>
</comment>
<dbReference type="InterPro" id="IPR001119">
    <property type="entry name" value="SLH_dom"/>
</dbReference>
<accession>A0A9D1IYN6</accession>
<keyword evidence="1" id="KW-0677">Repeat</keyword>
<evidence type="ECO:0000256" key="1">
    <source>
        <dbReference type="ARBA" id="ARBA00022737"/>
    </source>
</evidence>
<dbReference type="EMBL" id="DVHH01000011">
    <property type="protein sequence ID" value="HIR54069.1"/>
    <property type="molecule type" value="Genomic_DNA"/>
</dbReference>
<dbReference type="PROSITE" id="PS51272">
    <property type="entry name" value="SLH"/>
    <property type="match status" value="2"/>
</dbReference>
<reference evidence="3" key="2">
    <citation type="journal article" date="2021" name="PeerJ">
        <title>Extensive microbial diversity within the chicken gut microbiome revealed by metagenomics and culture.</title>
        <authorList>
            <person name="Gilroy R."/>
            <person name="Ravi A."/>
            <person name="Getino M."/>
            <person name="Pursley I."/>
            <person name="Horton D.L."/>
            <person name="Alikhan N.F."/>
            <person name="Baker D."/>
            <person name="Gharbi K."/>
            <person name="Hall N."/>
            <person name="Watson M."/>
            <person name="Adriaenssens E.M."/>
            <person name="Foster-Nyarko E."/>
            <person name="Jarju S."/>
            <person name="Secka A."/>
            <person name="Antonio M."/>
            <person name="Oren A."/>
            <person name="Chaudhuri R.R."/>
            <person name="La Ragione R."/>
            <person name="Hildebrand F."/>
            <person name="Pallen M.J."/>
        </authorList>
    </citation>
    <scope>NUCLEOTIDE SEQUENCE</scope>
    <source>
        <strain evidence="3">ChiGjej3B3-7149</strain>
    </source>
</reference>
<organism evidence="3 4">
    <name type="scientific">Candidatus Scatomorpha intestinigallinarum</name>
    <dbReference type="NCBI Taxonomy" id="2840923"/>
    <lineage>
        <taxon>Bacteria</taxon>
        <taxon>Bacillati</taxon>
        <taxon>Bacillota</taxon>
        <taxon>Clostridia</taxon>
        <taxon>Eubacteriales</taxon>
        <taxon>Candidatus Scatomorpha</taxon>
    </lineage>
</organism>
<reference evidence="3" key="1">
    <citation type="submission" date="2020-10" db="EMBL/GenBank/DDBJ databases">
        <authorList>
            <person name="Gilroy R."/>
        </authorList>
    </citation>
    <scope>NUCLEOTIDE SEQUENCE</scope>
    <source>
        <strain evidence="3">ChiGjej3B3-7149</strain>
    </source>
</reference>
<feature type="domain" description="SLH" evidence="2">
    <location>
        <begin position="1225"/>
        <end position="1288"/>
    </location>
</feature>
<protein>
    <submittedName>
        <fullName evidence="3">S-layer homology domain-containing protein</fullName>
    </submittedName>
</protein>
<sequence>PLQVYGNDTVLTLEMAGSSVLTMQSAAEGVIQVLNGELVLDGGIIRAGGEGAVGVKMSGDSRVRVTGCEIDAGSASGSVAVSVADDAHLELTGGELLGETGVRLESSELASTLTISDLAYVNGSAYGVYAESGSIDFTGGLVSSGGCGIYLNSTSSVSLTMSSGATVVAKGSGEAVGVLLSSRAEAVIGGGASIEASSTGGRAYGVSQASGKLTVTGSASVSAASGSGQACGAFLTGGEAAISGGSFEGSSSVSGSASGLGVGANATLSLTGGSFTASGGYAVTAFATDDYVGRLLGEGCAYFDSNGKPIAETSVQHLGENAGVTVKSGTSTGVDVAILETGVESKTYTTDDYDTPFDALKQAFANANGKTATLTLLTSVEADELITISGENTNLTLKMVDGAVLSGTDKVVSGSSVSVGLLSITDGSTLTFASGTINGTLQHENSRLISVAHSDFNITGGQINCECAASSQYVVYAISDLENVYKVTLSGGELNLTGEAVASADDANYGMFIEECYLDITGGRITSDDAGVFLYGSSAYIGGTAEIRATTSAIKTYNNKQLDLYGDAVIQSSGKGLDATGSSYTNVYGSVNITGSACGVCVSGGSLNVYEQPVIAGGTALRVEGGSASLSGGSYVSLGALNCVTVAEGKTVAGLLATGYAYYTPDGTEITDTGSASLPAQMAVVKSEDAGELSGSVEITGELRFDETLSVDITGIETENPGELTYRWYRCNDGRGTGAALVGSDNEYILTAADIGKYIKVTVTAENVVGILSDTTSGAVKKANGPAAPTNLNVNEDGVITGVDATMEYADNSGFAGAKTCPNGSISGLAGGTYYVRYKETATHEAGAAVTVTVLSDAPIQTLTVNGDKIVADGKYNSDELPDKVSYDTRYNTLTVSGTAIDAEKFVLVGSTTLLFTGSGNSITNLSAVAGGTLNIQGKASLALESSDGKTYEVSGELTTGGTAYRFYGSVNGGWAGIAYVGNEGTLSGSYALSGDAAVIRAGDTLTVPAGAQLTNNLTLTNNGTLIIENMNSISGSGTISGGRNVILDPGAARLTISLPQSTVYDGKTDYAAQISLVLKDKLVIQGAEFEFGASGWTMQLTRDGKAVTSAVDEGLYTVVFSRGGVSVGPACFSVTRVNLPDAMSYPVVVEPSEHGSVTVSGGWAEVGSEVTLTVTPDEGWRLGSLSAVGPDGAQLALRSLGGGRYAFTMPGGKVTVSAVFVRGEGLGFTDVAPGAWYYDAVAYVSENGLMNGVDTGIFDPDGSLTRAMVWTILARIEGADTEGGETWYAKARDWAMETGVSDGTDAMGAITREQLVTMLWRSRGEPGADFLLTARDADSISSWAYEAMRWAVSEGIIEGDENGFISPAATATRAQAAAIIMRFIEGAK</sequence>
<evidence type="ECO:0000313" key="3">
    <source>
        <dbReference type="EMBL" id="HIR54069.1"/>
    </source>
</evidence>
<evidence type="ECO:0000313" key="4">
    <source>
        <dbReference type="Proteomes" id="UP000824238"/>
    </source>
</evidence>
<name>A0A9D1IYN6_9FIRM</name>
<dbReference type="Pfam" id="PF00395">
    <property type="entry name" value="SLH"/>
    <property type="match status" value="2"/>
</dbReference>
<dbReference type="Gene3D" id="2.60.40.2700">
    <property type="match status" value="1"/>
</dbReference>